<dbReference type="Gene3D" id="1.50.10.20">
    <property type="match status" value="1"/>
</dbReference>
<dbReference type="Pfam" id="PF03663">
    <property type="entry name" value="Glyco_hydro_76"/>
    <property type="match status" value="1"/>
</dbReference>
<dbReference type="SUPFAM" id="SSF48208">
    <property type="entry name" value="Six-hairpin glycosidases"/>
    <property type="match status" value="1"/>
</dbReference>
<dbReference type="KEGG" id="yli:2906136"/>
<dbReference type="InterPro" id="IPR008928">
    <property type="entry name" value="6-hairpin_glycosidase_sf"/>
</dbReference>
<dbReference type="EMBL" id="CP017553">
    <property type="protein sequence ID" value="AOW00907.1"/>
    <property type="molecule type" value="Genomic_DNA"/>
</dbReference>
<gene>
    <name evidence="2" type="ORF">B0I71DRAFT_128000</name>
    <name evidence="1" type="ORF">YALI1_A20995g</name>
</gene>
<dbReference type="EMBL" id="KZ858956">
    <property type="protein sequence ID" value="RDW28045.1"/>
    <property type="molecule type" value="Genomic_DNA"/>
</dbReference>
<proteinExistence type="predicted"/>
<protein>
    <submittedName>
        <fullName evidence="2">Glycosyl hydrolase family 76-domain-containing protein</fullName>
    </submittedName>
</protein>
<dbReference type="InterPro" id="IPR053169">
    <property type="entry name" value="MUG_Protein"/>
</dbReference>
<dbReference type="PANTHER" id="PTHR47791:SF3">
    <property type="entry name" value="MEIOTICALLY UP-REGULATED GENE 191 PROTEIN"/>
    <property type="match status" value="1"/>
</dbReference>
<organism evidence="1 3">
    <name type="scientific">Yarrowia lipolytica</name>
    <name type="common">Candida lipolytica</name>
    <dbReference type="NCBI Taxonomy" id="4952"/>
    <lineage>
        <taxon>Eukaryota</taxon>
        <taxon>Fungi</taxon>
        <taxon>Dikarya</taxon>
        <taxon>Ascomycota</taxon>
        <taxon>Saccharomycotina</taxon>
        <taxon>Dipodascomycetes</taxon>
        <taxon>Dipodascales</taxon>
        <taxon>Dipodascales incertae sedis</taxon>
        <taxon>Yarrowia</taxon>
    </lineage>
</organism>
<evidence type="ECO:0000313" key="3">
    <source>
        <dbReference type="Proteomes" id="UP000182444"/>
    </source>
</evidence>
<dbReference type="GO" id="GO:0005975">
    <property type="term" value="P:carbohydrate metabolic process"/>
    <property type="evidence" value="ECO:0007669"/>
    <property type="project" value="InterPro"/>
</dbReference>
<keyword evidence="2" id="KW-0378">Hydrolase</keyword>
<evidence type="ECO:0000313" key="1">
    <source>
        <dbReference type="EMBL" id="AOW00907.1"/>
    </source>
</evidence>
<dbReference type="GeneID" id="2906136"/>
<reference evidence="1 3" key="1">
    <citation type="journal article" date="2016" name="PLoS ONE">
        <title>Sequence Assembly of Yarrowia lipolytica Strain W29/CLIB89 Shows Transposable Element Diversity.</title>
        <authorList>
            <person name="Magnan C."/>
            <person name="Yu J."/>
            <person name="Chang I."/>
            <person name="Jahn E."/>
            <person name="Kanomata Y."/>
            <person name="Wu J."/>
            <person name="Zeller M."/>
            <person name="Oakes M."/>
            <person name="Baldi P."/>
            <person name="Sandmeyer S."/>
        </authorList>
    </citation>
    <scope>NUCLEOTIDE SEQUENCE [LARGE SCALE GENOMIC DNA]</scope>
    <source>
        <strain evidence="1">CLIB89</strain>
        <strain evidence="3">CLIB89(W29)</strain>
    </source>
</reference>
<dbReference type="RefSeq" id="XP_500262.1">
    <property type="nucleotide sequence ID" value="XM_500262.1"/>
</dbReference>
<dbReference type="Proteomes" id="UP000182444">
    <property type="component" value="Chromosome 1A"/>
</dbReference>
<dbReference type="Proteomes" id="UP000256601">
    <property type="component" value="Unassembled WGS sequence"/>
</dbReference>
<dbReference type="VEuPathDB" id="FungiDB:YALI0_A19888g"/>
<evidence type="ECO:0000313" key="4">
    <source>
        <dbReference type="Proteomes" id="UP000256601"/>
    </source>
</evidence>
<dbReference type="GO" id="GO:0016787">
    <property type="term" value="F:hydrolase activity"/>
    <property type="evidence" value="ECO:0007669"/>
    <property type="project" value="UniProtKB-KW"/>
</dbReference>
<reference evidence="2 4" key="2">
    <citation type="submission" date="2018-07" db="EMBL/GenBank/DDBJ databases">
        <title>Draft Genome Assemblies for Five Robust Yarrowia lipolytica Strains Exhibiting High Lipid Production and Pentose Sugar Utilization and Sugar Alcohol Secretion from Undetoxified Lignocellulosic Biomass Hydrolysates.</title>
        <authorList>
            <consortium name="DOE Joint Genome Institute"/>
            <person name="Walker C."/>
            <person name="Ryu S."/>
            <person name="Na H."/>
            <person name="Zane M."/>
            <person name="LaButti K."/>
            <person name="Lipzen A."/>
            <person name="Haridas S."/>
            <person name="Barry K."/>
            <person name="Grigoriev I.V."/>
            <person name="Quarterman J."/>
            <person name="Slininger P."/>
            <person name="Dien B."/>
            <person name="Trinh C.T."/>
        </authorList>
    </citation>
    <scope>NUCLEOTIDE SEQUENCE [LARGE SCALE GENOMIC DNA]</scope>
    <source>
        <strain evidence="2 4">YB392</strain>
    </source>
</reference>
<dbReference type="PANTHER" id="PTHR47791">
    <property type="entry name" value="MEIOTICALLY UP-REGULATED GENE 191 PROTEIN"/>
    <property type="match status" value="1"/>
</dbReference>
<dbReference type="VEuPathDB" id="FungiDB:YALI1_A20995g"/>
<name>A0A1D8N5K2_YARLL</name>
<dbReference type="OMA" id="YYDDNAH"/>
<dbReference type="AlphaFoldDB" id="A0A1D8N5K2"/>
<dbReference type="eggNOG" id="ENOG502QR9C">
    <property type="taxonomic scope" value="Eukaryota"/>
</dbReference>
<dbReference type="InterPro" id="IPR005198">
    <property type="entry name" value="Glyco_hydro_76"/>
</dbReference>
<evidence type="ECO:0000313" key="2">
    <source>
        <dbReference type="EMBL" id="RDW28045.1"/>
    </source>
</evidence>
<accession>A0A1D8N5K2</accession>
<sequence length="411" mass="46937">MSQNKLTDTNAEGLSIVEKAQKTFFNRGTYSSNPPCDGCYDDKGTFCVWPVAVFAQAVVDGARIYPELKKLIPQAFEAFKPYETQEYPSVCTASKYFDGNKDIYFDDNAQIASAYITAYEVTGEKSFLDKGRNIVRFLMTGYDSTGEPGGVRWHIGKTGSNACTTSESACAALRLSKYVPNEASYYIDFARDCVKWVVHRLQDPEDWLIRDGVEYHDGQGFSVNDMKWTYNQGTTISALSGLYGITNDQWYLKEAEKIIRGVCDPNTTIFDRDTQPEFRYYRDNVYFYQLLAEGFADFLLFCGDDTDPKYAQLAVEQTKRNLVYIYQYLRDPKDGLYFQTFEIFRITPELAQEFDRLTGENRKFEPSEGERAKGKYEKEPVEKRPLVKTLLGQGGAARVFFQSARVVPKLN</sequence>
<dbReference type="OrthoDB" id="9984024at2759"/>